<organism evidence="2 3">
    <name type="scientific">Penicillium salamii</name>
    <dbReference type="NCBI Taxonomy" id="1612424"/>
    <lineage>
        <taxon>Eukaryota</taxon>
        <taxon>Fungi</taxon>
        <taxon>Dikarya</taxon>
        <taxon>Ascomycota</taxon>
        <taxon>Pezizomycotina</taxon>
        <taxon>Eurotiomycetes</taxon>
        <taxon>Eurotiomycetidae</taxon>
        <taxon>Eurotiales</taxon>
        <taxon>Aspergillaceae</taxon>
        <taxon>Penicillium</taxon>
    </lineage>
</organism>
<feature type="compositionally biased region" description="Low complexity" evidence="1">
    <location>
        <begin position="169"/>
        <end position="178"/>
    </location>
</feature>
<feature type="region of interest" description="Disordered" evidence="1">
    <location>
        <begin position="379"/>
        <end position="401"/>
    </location>
</feature>
<evidence type="ECO:0000313" key="2">
    <source>
        <dbReference type="EMBL" id="CAG8353473.1"/>
    </source>
</evidence>
<comment type="caution">
    <text evidence="2">The sequence shown here is derived from an EMBL/GenBank/DDBJ whole genome shotgun (WGS) entry which is preliminary data.</text>
</comment>
<proteinExistence type="predicted"/>
<dbReference type="AlphaFoldDB" id="A0A9W4NEE2"/>
<feature type="region of interest" description="Disordered" evidence="1">
    <location>
        <begin position="169"/>
        <end position="192"/>
    </location>
</feature>
<name>A0A9W4NEE2_9EURO</name>
<sequence>MEASGRKFSWRPNYDRLDTMVLSPKLGLQSDTVYYLTCNISPPPPPLFSTFIPNIMPLDLDLDIAPVPRSREENQERAFIAASRRKDRSLDARLESANRASMLHKKRTGKAFHITKEIVEKEAMYEEVDERYQEKRIKMLQAQNMQIEEQFHRHLLDAFAKRASYSNRSSSIASRRASNMTPLPSADASRKMSLDLSHLRSASFSQGPGSMGSPAHTTDGYVLSPTVSYDPHSQPYMNCMNGPESPYANMVPVSAATSSQIPEYVQTPNWTQFPNWSMAQQMPTPGDTPTDAQAVQMWQQQMMQQAPEPVQMRQFRDRLASAPELPLQHQAPPSIPPGPTPPTHGHSRGQSQPSSSFNLNLLTQSTHLHAPTVSPKVEVFSTESHSTPDFCPTPHTPVSPTNPAQKVEADFVSGQMDPDYTDFSQFAFDLGTSGLPLEREQPFGFDDYIAVDEFTSVSC</sequence>
<evidence type="ECO:0000313" key="3">
    <source>
        <dbReference type="Proteomes" id="UP001152592"/>
    </source>
</evidence>
<dbReference type="Proteomes" id="UP001152592">
    <property type="component" value="Unassembled WGS sequence"/>
</dbReference>
<feature type="compositionally biased region" description="Polar residues" evidence="1">
    <location>
        <begin position="348"/>
        <end position="357"/>
    </location>
</feature>
<dbReference type="OrthoDB" id="2129491at2759"/>
<reference evidence="2" key="1">
    <citation type="submission" date="2021-07" db="EMBL/GenBank/DDBJ databases">
        <authorList>
            <person name="Branca A.L. A."/>
        </authorList>
    </citation>
    <scope>NUCLEOTIDE SEQUENCE</scope>
</reference>
<evidence type="ECO:0000256" key="1">
    <source>
        <dbReference type="SAM" id="MobiDB-lite"/>
    </source>
</evidence>
<dbReference type="EMBL" id="CAJVPD010000133">
    <property type="protein sequence ID" value="CAG8353473.1"/>
    <property type="molecule type" value="Genomic_DNA"/>
</dbReference>
<feature type="region of interest" description="Disordered" evidence="1">
    <location>
        <begin position="327"/>
        <end position="357"/>
    </location>
</feature>
<accession>A0A9W4NEE2</accession>
<feature type="compositionally biased region" description="Pro residues" evidence="1">
    <location>
        <begin position="333"/>
        <end position="342"/>
    </location>
</feature>
<protein>
    <submittedName>
        <fullName evidence="2">Uncharacterized protein</fullName>
    </submittedName>
</protein>
<gene>
    <name evidence="2" type="ORF">PSALAMII_LOCUS3167</name>
</gene>